<dbReference type="EMBL" id="CALTRL010005967">
    <property type="protein sequence ID" value="CAH7688315.1"/>
    <property type="molecule type" value="Genomic_DNA"/>
</dbReference>
<sequence length="415" mass="46748">MHRAKSGTQPSPWRIAHPKVPTHDQFGILKPGGVYLEDLSRFDNCGNAIVASPSHYSASSPVCLKTCEILLDRRSNCSDLHRSIVYRTHGSNISVIETMEESSLIPTDRRLIPQPTHHIALSKMRSLTRAFHRPKLSRSMRSEQIRPIRSQGAQSSSSANSSLAGSEEIDHCPTLLSTSSNDGSQKGYSSSNPDLSPRFQSFYQPSAFQSHWKTQSNGDDEENRFDPKIRPVRDSFELDRLNRVNGSRDRAGSGAEEDEDEKFLSVSIRSLRRTAVEIGKDRERRRVESRTSGNLMPMTISYEPVDRFRLIDGRFTPETSKVGNCLISKSTILPESQSCRSTGKSSPGSLLRSRTKSWDRIPFNRSHSHYQISLAENSHFRTQESLRSNDATPSPRRPALQVQPKIKQMRSAKEE</sequence>
<protein>
    <submittedName>
        <fullName evidence="2">Uncharacterized protein</fullName>
    </submittedName>
</protein>
<evidence type="ECO:0000256" key="1">
    <source>
        <dbReference type="SAM" id="MobiDB-lite"/>
    </source>
</evidence>
<accession>A0AAV0BQ22</accession>
<comment type="caution">
    <text evidence="2">The sequence shown here is derived from an EMBL/GenBank/DDBJ whole genome shotgun (WGS) entry which is preliminary data.</text>
</comment>
<reference evidence="2" key="1">
    <citation type="submission" date="2022-06" db="EMBL/GenBank/DDBJ databases">
        <authorList>
            <consortium name="SYNGENTA / RWTH Aachen University"/>
        </authorList>
    </citation>
    <scope>NUCLEOTIDE SEQUENCE</scope>
</reference>
<feature type="compositionally biased region" description="Low complexity" evidence="1">
    <location>
        <begin position="150"/>
        <end position="166"/>
    </location>
</feature>
<name>A0AAV0BQ22_PHAPC</name>
<evidence type="ECO:0000313" key="2">
    <source>
        <dbReference type="EMBL" id="CAH7688315.1"/>
    </source>
</evidence>
<dbReference type="Proteomes" id="UP001153365">
    <property type="component" value="Unassembled WGS sequence"/>
</dbReference>
<feature type="compositionally biased region" description="Polar residues" evidence="1">
    <location>
        <begin position="175"/>
        <end position="217"/>
    </location>
</feature>
<keyword evidence="3" id="KW-1185">Reference proteome</keyword>
<gene>
    <name evidence="2" type="ORF">PPACK8108_LOCUS23260</name>
</gene>
<evidence type="ECO:0000313" key="3">
    <source>
        <dbReference type="Proteomes" id="UP001153365"/>
    </source>
</evidence>
<proteinExistence type="predicted"/>
<feature type="region of interest" description="Disordered" evidence="1">
    <location>
        <begin position="132"/>
        <end position="231"/>
    </location>
</feature>
<feature type="region of interest" description="Disordered" evidence="1">
    <location>
        <begin position="381"/>
        <end position="415"/>
    </location>
</feature>
<dbReference type="AlphaFoldDB" id="A0AAV0BQ22"/>
<organism evidence="2 3">
    <name type="scientific">Phakopsora pachyrhizi</name>
    <name type="common">Asian soybean rust disease fungus</name>
    <dbReference type="NCBI Taxonomy" id="170000"/>
    <lineage>
        <taxon>Eukaryota</taxon>
        <taxon>Fungi</taxon>
        <taxon>Dikarya</taxon>
        <taxon>Basidiomycota</taxon>
        <taxon>Pucciniomycotina</taxon>
        <taxon>Pucciniomycetes</taxon>
        <taxon>Pucciniales</taxon>
        <taxon>Phakopsoraceae</taxon>
        <taxon>Phakopsora</taxon>
    </lineage>
</organism>